<dbReference type="GO" id="GO:1902201">
    <property type="term" value="P:negative regulation of bacterial-type flagellum-dependent cell motility"/>
    <property type="evidence" value="ECO:0007669"/>
    <property type="project" value="TreeGrafter"/>
</dbReference>
<dbReference type="Pfam" id="PF00990">
    <property type="entry name" value="GGDEF"/>
    <property type="match status" value="1"/>
</dbReference>
<feature type="transmembrane region" description="Helical" evidence="3">
    <location>
        <begin position="60"/>
        <end position="80"/>
    </location>
</feature>
<dbReference type="SMART" id="SM00267">
    <property type="entry name" value="GGDEF"/>
    <property type="match status" value="1"/>
</dbReference>
<keyword evidence="3" id="KW-0472">Membrane</keyword>
<dbReference type="PANTHER" id="PTHR45138">
    <property type="entry name" value="REGULATORY COMPONENTS OF SENSORY TRANSDUCTION SYSTEM"/>
    <property type="match status" value="1"/>
</dbReference>
<evidence type="ECO:0000256" key="1">
    <source>
        <dbReference type="ARBA" id="ARBA00012528"/>
    </source>
</evidence>
<evidence type="ECO:0000313" key="5">
    <source>
        <dbReference type="EMBL" id="QEA11780.1"/>
    </source>
</evidence>
<accession>A0A5B8RQ90</accession>
<dbReference type="GO" id="GO:0052621">
    <property type="term" value="F:diguanylate cyclase activity"/>
    <property type="evidence" value="ECO:0007669"/>
    <property type="project" value="UniProtKB-EC"/>
</dbReference>
<feature type="transmembrane region" description="Helical" evidence="3">
    <location>
        <begin position="192"/>
        <end position="212"/>
    </location>
</feature>
<name>A0A5B8RQ90_9BURK</name>
<sequence>MVATLIVAMLCVHLLCFALMFWLISRRLQGGRMGVDALALGNALLGLAYVLQLAAGPAGWSAASVASHTLTLCVPLVYWVGGMRFFGHPGPLLRPLLAWALVATAAQVLVQWGLGSVARYAMLSFTMALIFLAMAVAAVRLLGGPARDLRVEMALVALLAGMLGVLNVVKGVRVLDGGLAALDMGQRFQVAFYIYMSFLATVLAPLMIWLVLRRLTDALRASAERDPLTGLLNRRGLLAALHGHWKARDAAPLRLLLLDIDHFKHINDSHGHKVGDTVLCRVAEVLARSLRTGDLASRIGGEEFVVVCPGGDRAGVRAAAERLRSAIERVQIALEHGHGPLGCTVTIGISPLLHGPQAFDAALQQADAALYRGKAGGRNRVEWGDAAPGVRVPAPELAAAG</sequence>
<dbReference type="CDD" id="cd01949">
    <property type="entry name" value="GGDEF"/>
    <property type="match status" value="1"/>
</dbReference>
<protein>
    <recommendedName>
        <fullName evidence="1">diguanylate cyclase</fullName>
        <ecNumber evidence="1">2.7.7.65</ecNumber>
    </recommendedName>
</protein>
<dbReference type="SUPFAM" id="SSF55073">
    <property type="entry name" value="Nucleotide cyclase"/>
    <property type="match status" value="1"/>
</dbReference>
<reference evidence="5 6" key="1">
    <citation type="submission" date="2019-07" db="EMBL/GenBank/DDBJ databases">
        <title>Complete genome sequence of Comamonas sp. NLF 7-7 isolated from livestock.</title>
        <authorList>
            <person name="Kim D.H."/>
            <person name="Kim J.G."/>
        </authorList>
    </citation>
    <scope>NUCLEOTIDE SEQUENCE [LARGE SCALE GENOMIC DNA]</scope>
    <source>
        <strain evidence="5 6">NLF 7-7</strain>
    </source>
</reference>
<dbReference type="GO" id="GO:0005886">
    <property type="term" value="C:plasma membrane"/>
    <property type="evidence" value="ECO:0007669"/>
    <property type="project" value="TreeGrafter"/>
</dbReference>
<dbReference type="InterPro" id="IPR029787">
    <property type="entry name" value="Nucleotide_cyclase"/>
</dbReference>
<feature type="domain" description="GGDEF" evidence="4">
    <location>
        <begin position="251"/>
        <end position="386"/>
    </location>
</feature>
<dbReference type="InterPro" id="IPR000160">
    <property type="entry name" value="GGDEF_dom"/>
</dbReference>
<organism evidence="5 6">
    <name type="scientific">Comamonas flocculans</name>
    <dbReference type="NCBI Taxonomy" id="2597701"/>
    <lineage>
        <taxon>Bacteria</taxon>
        <taxon>Pseudomonadati</taxon>
        <taxon>Pseudomonadota</taxon>
        <taxon>Betaproteobacteria</taxon>
        <taxon>Burkholderiales</taxon>
        <taxon>Comamonadaceae</taxon>
        <taxon>Comamonas</taxon>
    </lineage>
</organism>
<dbReference type="InterPro" id="IPR050469">
    <property type="entry name" value="Diguanylate_Cyclase"/>
</dbReference>
<feature type="transmembrane region" description="Helical" evidence="3">
    <location>
        <begin position="120"/>
        <end position="142"/>
    </location>
</feature>
<dbReference type="Gene3D" id="3.30.70.270">
    <property type="match status" value="1"/>
</dbReference>
<evidence type="ECO:0000256" key="3">
    <source>
        <dbReference type="SAM" id="Phobius"/>
    </source>
</evidence>
<dbReference type="PROSITE" id="PS50887">
    <property type="entry name" value="GGDEF"/>
    <property type="match status" value="1"/>
</dbReference>
<dbReference type="FunFam" id="3.30.70.270:FF:000001">
    <property type="entry name" value="Diguanylate cyclase domain protein"/>
    <property type="match status" value="1"/>
</dbReference>
<proteinExistence type="predicted"/>
<dbReference type="EC" id="2.7.7.65" evidence="1"/>
<evidence type="ECO:0000313" key="6">
    <source>
        <dbReference type="Proteomes" id="UP000321199"/>
    </source>
</evidence>
<comment type="catalytic activity">
    <reaction evidence="2">
        <text>2 GTP = 3',3'-c-di-GMP + 2 diphosphate</text>
        <dbReference type="Rhea" id="RHEA:24898"/>
        <dbReference type="ChEBI" id="CHEBI:33019"/>
        <dbReference type="ChEBI" id="CHEBI:37565"/>
        <dbReference type="ChEBI" id="CHEBI:58805"/>
        <dbReference type="EC" id="2.7.7.65"/>
    </reaction>
</comment>
<dbReference type="Proteomes" id="UP000321199">
    <property type="component" value="Chromosome"/>
</dbReference>
<keyword evidence="3" id="KW-0812">Transmembrane</keyword>
<dbReference type="NCBIfam" id="TIGR00254">
    <property type="entry name" value="GGDEF"/>
    <property type="match status" value="1"/>
</dbReference>
<evidence type="ECO:0000256" key="2">
    <source>
        <dbReference type="ARBA" id="ARBA00034247"/>
    </source>
</evidence>
<dbReference type="KEGG" id="cof:FOZ74_01280"/>
<dbReference type="RefSeq" id="WP_146911296.1">
    <property type="nucleotide sequence ID" value="NZ_CP042344.1"/>
</dbReference>
<dbReference type="GO" id="GO:0043709">
    <property type="term" value="P:cell adhesion involved in single-species biofilm formation"/>
    <property type="evidence" value="ECO:0007669"/>
    <property type="project" value="TreeGrafter"/>
</dbReference>
<dbReference type="InterPro" id="IPR043128">
    <property type="entry name" value="Rev_trsase/Diguanyl_cyclase"/>
</dbReference>
<dbReference type="PANTHER" id="PTHR45138:SF9">
    <property type="entry name" value="DIGUANYLATE CYCLASE DGCM-RELATED"/>
    <property type="match status" value="1"/>
</dbReference>
<feature type="transmembrane region" description="Helical" evidence="3">
    <location>
        <begin position="92"/>
        <end position="114"/>
    </location>
</feature>
<dbReference type="EMBL" id="CP042344">
    <property type="protein sequence ID" value="QEA11780.1"/>
    <property type="molecule type" value="Genomic_DNA"/>
</dbReference>
<gene>
    <name evidence="5" type="ORF">FOZ74_01280</name>
</gene>
<feature type="transmembrane region" description="Helical" evidence="3">
    <location>
        <begin position="37"/>
        <end position="54"/>
    </location>
</feature>
<feature type="transmembrane region" description="Helical" evidence="3">
    <location>
        <begin position="154"/>
        <end position="172"/>
    </location>
</feature>
<evidence type="ECO:0000259" key="4">
    <source>
        <dbReference type="PROSITE" id="PS50887"/>
    </source>
</evidence>
<keyword evidence="3" id="KW-1133">Transmembrane helix</keyword>
<feature type="transmembrane region" description="Helical" evidence="3">
    <location>
        <begin position="6"/>
        <end position="25"/>
    </location>
</feature>
<keyword evidence="6" id="KW-1185">Reference proteome</keyword>
<dbReference type="OrthoDB" id="9813903at2"/>
<dbReference type="AlphaFoldDB" id="A0A5B8RQ90"/>